<keyword evidence="2" id="KW-1133">Transmembrane helix</keyword>
<keyword evidence="4" id="KW-1185">Reference proteome</keyword>
<sequence length="649" mass="71493">MDWTSVFEEDGDEAFLISQQLMAIPQAPRLARLVSKLYHHQHSDDDEEEHVHRVSHDDGNFIDEDISEHRLFHLSSRSSNGNILEAENTTTSTSSAYNLRVLYYLSINYILGVGCLGVPYAFARAGFLLCISILSIVTLSSYMTVMWVAESGERYHSLQQQRQQLQHVSADETSHKGNSRTASETSPLVPGNGNNNNHDHHHHHHHQSWDRYEVVDLVGFFLGPIHKILYQASLMALMYIGLLAYSQVFCSAIAELFLWGPSSGRQSIAGLPQLIFGLMVVPLSCVELDEQISLQSIMAAVRFLAIFIMVFGSLLALFLDNSNTTDPEDDGSGPPYWAPPEREGCQMSYTACVSGFGVAFSTSLFSQLFQHSVPGLLRPLRDQPSKHSKVPRTFGASLLTTLSFYLLLGISAASFFGANTRSSVNLNFANFTMGLDAETAPLWLLLVVRTAASVVVIFPALDTISVFPLIANTLGNNLSAAAVGPATIRWVADMLQKQQSVWQRIVTRQPFTAETASHPQTSNRVSFSQGSPEERKVLIGRSSRLITIFWRLVAALPPLLGSIVAADLSFSLLLAGVAGVYVAFFAPSLMQLKSVFQARADDTAGTGSQTIFQGWYSSTFLCYPVLVFATFSLLAVLLQIKGAWLEMQH</sequence>
<feature type="transmembrane region" description="Helical" evidence="2">
    <location>
        <begin position="300"/>
        <end position="319"/>
    </location>
</feature>
<gene>
    <name evidence="3" type="ORF">SEMRO_1238_G255220.1</name>
</gene>
<protein>
    <submittedName>
        <fullName evidence="3">Transmembrane amino acid transporter protein</fullName>
    </submittedName>
</protein>
<feature type="transmembrane region" description="Helical" evidence="2">
    <location>
        <begin position="101"/>
        <end position="120"/>
    </location>
</feature>
<feature type="transmembrane region" description="Helical" evidence="2">
    <location>
        <begin position="236"/>
        <end position="259"/>
    </location>
</feature>
<name>A0A9N8EIR0_9STRA</name>
<comment type="caution">
    <text evidence="3">The sequence shown here is derived from an EMBL/GenBank/DDBJ whole genome shotgun (WGS) entry which is preliminary data.</text>
</comment>
<proteinExistence type="predicted"/>
<evidence type="ECO:0000313" key="4">
    <source>
        <dbReference type="Proteomes" id="UP001153069"/>
    </source>
</evidence>
<evidence type="ECO:0000256" key="2">
    <source>
        <dbReference type="SAM" id="Phobius"/>
    </source>
</evidence>
<feature type="transmembrane region" description="Helical" evidence="2">
    <location>
        <begin position="126"/>
        <end position="149"/>
    </location>
</feature>
<evidence type="ECO:0000256" key="1">
    <source>
        <dbReference type="SAM" id="MobiDB-lite"/>
    </source>
</evidence>
<evidence type="ECO:0000313" key="3">
    <source>
        <dbReference type="EMBL" id="CAB9521837.1"/>
    </source>
</evidence>
<feature type="transmembrane region" description="Helical" evidence="2">
    <location>
        <begin position="271"/>
        <end position="288"/>
    </location>
</feature>
<reference evidence="3" key="1">
    <citation type="submission" date="2020-06" db="EMBL/GenBank/DDBJ databases">
        <authorList>
            <consortium name="Plant Systems Biology data submission"/>
        </authorList>
    </citation>
    <scope>NUCLEOTIDE SEQUENCE</scope>
    <source>
        <strain evidence="3">D6</strain>
    </source>
</reference>
<dbReference type="AlphaFoldDB" id="A0A9N8EIR0"/>
<accession>A0A9N8EIR0</accession>
<dbReference type="OrthoDB" id="294541at2759"/>
<keyword evidence="2" id="KW-0472">Membrane</keyword>
<dbReference type="PANTHER" id="PTHR16189">
    <property type="entry name" value="TRANSMEMBRANE PROTEIN 104-RELATED"/>
    <property type="match status" value="1"/>
</dbReference>
<feature type="transmembrane region" description="Helical" evidence="2">
    <location>
        <begin position="620"/>
        <end position="640"/>
    </location>
</feature>
<feature type="transmembrane region" description="Helical" evidence="2">
    <location>
        <begin position="440"/>
        <end position="461"/>
    </location>
</feature>
<dbReference type="EMBL" id="CAICTM010001236">
    <property type="protein sequence ID" value="CAB9521837.1"/>
    <property type="molecule type" value="Genomic_DNA"/>
</dbReference>
<dbReference type="PANTHER" id="PTHR16189:SF2">
    <property type="entry name" value="AMINO ACID TRANSPORTER TRANSMEMBRANE DOMAIN-CONTAINING PROTEIN"/>
    <property type="match status" value="1"/>
</dbReference>
<feature type="transmembrane region" description="Helical" evidence="2">
    <location>
        <begin position="570"/>
        <end position="590"/>
    </location>
</feature>
<keyword evidence="2 3" id="KW-0812">Transmembrane</keyword>
<feature type="region of interest" description="Disordered" evidence="1">
    <location>
        <begin position="162"/>
        <end position="203"/>
    </location>
</feature>
<dbReference type="Proteomes" id="UP001153069">
    <property type="component" value="Unassembled WGS sequence"/>
</dbReference>
<organism evidence="3 4">
    <name type="scientific">Seminavis robusta</name>
    <dbReference type="NCBI Taxonomy" id="568900"/>
    <lineage>
        <taxon>Eukaryota</taxon>
        <taxon>Sar</taxon>
        <taxon>Stramenopiles</taxon>
        <taxon>Ochrophyta</taxon>
        <taxon>Bacillariophyta</taxon>
        <taxon>Bacillariophyceae</taxon>
        <taxon>Bacillariophycidae</taxon>
        <taxon>Naviculales</taxon>
        <taxon>Naviculaceae</taxon>
        <taxon>Seminavis</taxon>
    </lineage>
</organism>
<feature type="transmembrane region" description="Helical" evidence="2">
    <location>
        <begin position="390"/>
        <end position="416"/>
    </location>
</feature>